<sequence length="159" mass="18411">MGISDRQRHGGEGMTFGERLYELRNKNNLSQEELAEVLDVSRQSISKWENDKAYPEMTRLLFMSDYFDVSLDYLMRGIKKENNEEKVTADDADKNSNDKYKTKNILLVWNNFLSNLSPNQKTLFMLLYILIICSLVALIVSVIYLGGYEIGKFIGYLTK</sequence>
<dbReference type="InterPro" id="IPR001387">
    <property type="entry name" value="Cro/C1-type_HTH"/>
</dbReference>
<evidence type="ECO:0000256" key="1">
    <source>
        <dbReference type="ARBA" id="ARBA00023125"/>
    </source>
</evidence>
<protein>
    <submittedName>
        <fullName evidence="4">XRE family transcriptional regulator</fullName>
    </submittedName>
</protein>
<dbReference type="AlphaFoldDB" id="A0A3R6A0U4"/>
<feature type="transmembrane region" description="Helical" evidence="2">
    <location>
        <begin position="123"/>
        <end position="145"/>
    </location>
</feature>
<dbReference type="GO" id="GO:0003677">
    <property type="term" value="F:DNA binding"/>
    <property type="evidence" value="ECO:0007669"/>
    <property type="project" value="UniProtKB-KW"/>
</dbReference>
<dbReference type="InterPro" id="IPR010982">
    <property type="entry name" value="Lambda_DNA-bd_dom_sf"/>
</dbReference>
<gene>
    <name evidence="4" type="ORF">DWX94_06110</name>
</gene>
<dbReference type="SUPFAM" id="SSF47413">
    <property type="entry name" value="lambda repressor-like DNA-binding domains"/>
    <property type="match status" value="1"/>
</dbReference>
<dbReference type="OrthoDB" id="9801008at2"/>
<dbReference type="PROSITE" id="PS50943">
    <property type="entry name" value="HTH_CROC1"/>
    <property type="match status" value="1"/>
</dbReference>
<dbReference type="Pfam" id="PF01381">
    <property type="entry name" value="HTH_3"/>
    <property type="match status" value="1"/>
</dbReference>
<dbReference type="Gene3D" id="1.10.260.40">
    <property type="entry name" value="lambda repressor-like DNA-binding domains"/>
    <property type="match status" value="1"/>
</dbReference>
<keyword evidence="2" id="KW-0472">Membrane</keyword>
<reference evidence="4 5" key="1">
    <citation type="submission" date="2018-08" db="EMBL/GenBank/DDBJ databases">
        <title>A genome reference for cultivated species of the human gut microbiota.</title>
        <authorList>
            <person name="Zou Y."/>
            <person name="Xue W."/>
            <person name="Luo G."/>
        </authorList>
    </citation>
    <scope>NUCLEOTIDE SEQUENCE [LARGE SCALE GENOMIC DNA]</scope>
    <source>
        <strain evidence="4 5">AF22-21</strain>
    </source>
</reference>
<name>A0A3R6A0U4_9FIRM</name>
<evidence type="ECO:0000313" key="4">
    <source>
        <dbReference type="EMBL" id="RGS43055.1"/>
    </source>
</evidence>
<accession>A0A3R6A0U4</accession>
<keyword evidence="2" id="KW-1133">Transmembrane helix</keyword>
<keyword evidence="2" id="KW-0812">Transmembrane</keyword>
<feature type="domain" description="HTH cro/C1-type" evidence="3">
    <location>
        <begin position="20"/>
        <end position="74"/>
    </location>
</feature>
<dbReference type="PANTHER" id="PTHR46558">
    <property type="entry name" value="TRACRIPTIONAL REGULATORY PROTEIN-RELATED-RELATED"/>
    <property type="match status" value="1"/>
</dbReference>
<dbReference type="SMART" id="SM00530">
    <property type="entry name" value="HTH_XRE"/>
    <property type="match status" value="1"/>
</dbReference>
<organism evidence="4 5">
    <name type="scientific">Coprococcus eutactus</name>
    <dbReference type="NCBI Taxonomy" id="33043"/>
    <lineage>
        <taxon>Bacteria</taxon>
        <taxon>Bacillati</taxon>
        <taxon>Bacillota</taxon>
        <taxon>Clostridia</taxon>
        <taxon>Lachnospirales</taxon>
        <taxon>Lachnospiraceae</taxon>
        <taxon>Coprococcus</taxon>
    </lineage>
</organism>
<dbReference type="EMBL" id="QRVK01000011">
    <property type="protein sequence ID" value="RGS43055.1"/>
    <property type="molecule type" value="Genomic_DNA"/>
</dbReference>
<keyword evidence="1" id="KW-0238">DNA-binding</keyword>
<dbReference type="Proteomes" id="UP000283295">
    <property type="component" value="Unassembled WGS sequence"/>
</dbReference>
<evidence type="ECO:0000259" key="3">
    <source>
        <dbReference type="PROSITE" id="PS50943"/>
    </source>
</evidence>
<evidence type="ECO:0000256" key="2">
    <source>
        <dbReference type="SAM" id="Phobius"/>
    </source>
</evidence>
<evidence type="ECO:0000313" key="5">
    <source>
        <dbReference type="Proteomes" id="UP000283295"/>
    </source>
</evidence>
<dbReference type="PANTHER" id="PTHR46558:SF11">
    <property type="entry name" value="HTH-TYPE TRANSCRIPTIONAL REGULATOR XRE"/>
    <property type="match status" value="1"/>
</dbReference>
<comment type="caution">
    <text evidence="4">The sequence shown here is derived from an EMBL/GenBank/DDBJ whole genome shotgun (WGS) entry which is preliminary data.</text>
</comment>
<dbReference type="CDD" id="cd00093">
    <property type="entry name" value="HTH_XRE"/>
    <property type="match status" value="1"/>
</dbReference>
<proteinExistence type="predicted"/>